<reference evidence="1" key="1">
    <citation type="journal article" date="2015" name="Nature">
        <title>Complex archaea that bridge the gap between prokaryotes and eukaryotes.</title>
        <authorList>
            <person name="Spang A."/>
            <person name="Saw J.H."/>
            <person name="Jorgensen S.L."/>
            <person name="Zaremba-Niedzwiedzka K."/>
            <person name="Martijn J."/>
            <person name="Lind A.E."/>
            <person name="van Eijk R."/>
            <person name="Schleper C."/>
            <person name="Guy L."/>
            <person name="Ettema T.J."/>
        </authorList>
    </citation>
    <scope>NUCLEOTIDE SEQUENCE</scope>
</reference>
<dbReference type="AlphaFoldDB" id="A0A0F9DE82"/>
<gene>
    <name evidence="1" type="ORF">LCGC14_2209230</name>
</gene>
<name>A0A0F9DE82_9ZZZZ</name>
<proteinExistence type="predicted"/>
<comment type="caution">
    <text evidence="1">The sequence shown here is derived from an EMBL/GenBank/DDBJ whole genome shotgun (WGS) entry which is preliminary data.</text>
</comment>
<organism evidence="1">
    <name type="scientific">marine sediment metagenome</name>
    <dbReference type="NCBI Taxonomy" id="412755"/>
    <lineage>
        <taxon>unclassified sequences</taxon>
        <taxon>metagenomes</taxon>
        <taxon>ecological metagenomes</taxon>
    </lineage>
</organism>
<accession>A0A0F9DE82</accession>
<evidence type="ECO:0000313" key="1">
    <source>
        <dbReference type="EMBL" id="KKL60048.1"/>
    </source>
</evidence>
<protein>
    <submittedName>
        <fullName evidence="1">Uncharacterized protein</fullName>
    </submittedName>
</protein>
<sequence length="80" mass="9383">MEKSVIGQMQDAYQECLAKGLSAIMVSRKLRRDYLGELNRINSPQLKKKGWLLPTYNGYPLIPEDSLWWAQRQKMLKDKL</sequence>
<dbReference type="EMBL" id="LAZR01029282">
    <property type="protein sequence ID" value="KKL60048.1"/>
    <property type="molecule type" value="Genomic_DNA"/>
</dbReference>